<feature type="coiled-coil region" evidence="1">
    <location>
        <begin position="61"/>
        <end position="141"/>
    </location>
</feature>
<organism evidence="3 4">
    <name type="scientific">Phytophthora lilii</name>
    <dbReference type="NCBI Taxonomy" id="2077276"/>
    <lineage>
        <taxon>Eukaryota</taxon>
        <taxon>Sar</taxon>
        <taxon>Stramenopiles</taxon>
        <taxon>Oomycota</taxon>
        <taxon>Peronosporomycetes</taxon>
        <taxon>Peronosporales</taxon>
        <taxon>Peronosporaceae</taxon>
        <taxon>Phytophthora</taxon>
    </lineage>
</organism>
<protein>
    <submittedName>
        <fullName evidence="3">Unnamed protein product</fullName>
    </submittedName>
</protein>
<feature type="region of interest" description="Disordered" evidence="2">
    <location>
        <begin position="1"/>
        <end position="26"/>
    </location>
</feature>
<sequence>MKRARTAVDAANVGGSEAVDGREEAETTATGRVICSVDTEEQLRATLRQKDKELLCKDEELQAMQANFAELDACSRELEQELESEIFRLSRMNRELESTNRNLERRLENELCRNTPAQIKLSAHNDEVAKLRQTIQCLEQENDDFHMCIRRLETTEEDLRYQLDCAQEVTVFVQQELESLQEHFKEATSQSRDQIRELTSEVMKYRTFKNFVWQVGKLQLELDAECVDETVEEQHEPNYLSSIKKKAIGMMKNRGDEKLVQQVRAGNQIE</sequence>
<dbReference type="Proteomes" id="UP001165083">
    <property type="component" value="Unassembled WGS sequence"/>
</dbReference>
<dbReference type="Gene3D" id="6.10.250.1080">
    <property type="match status" value="1"/>
</dbReference>
<keyword evidence="1" id="KW-0175">Coiled coil</keyword>
<dbReference type="AlphaFoldDB" id="A0A9W6TI44"/>
<reference evidence="3" key="1">
    <citation type="submission" date="2023-04" db="EMBL/GenBank/DDBJ databases">
        <title>Phytophthora lilii NBRC 32176.</title>
        <authorList>
            <person name="Ichikawa N."/>
            <person name="Sato H."/>
            <person name="Tonouchi N."/>
        </authorList>
    </citation>
    <scope>NUCLEOTIDE SEQUENCE</scope>
    <source>
        <strain evidence="3">NBRC 32176</strain>
    </source>
</reference>
<dbReference type="OrthoDB" id="124008at2759"/>
<dbReference type="EMBL" id="BSXW01000169">
    <property type="protein sequence ID" value="GMF13747.1"/>
    <property type="molecule type" value="Genomic_DNA"/>
</dbReference>
<gene>
    <name evidence="3" type="ORF">Plil01_000419100</name>
</gene>
<keyword evidence="4" id="KW-1185">Reference proteome</keyword>
<evidence type="ECO:0000313" key="4">
    <source>
        <dbReference type="Proteomes" id="UP001165083"/>
    </source>
</evidence>
<name>A0A9W6TI44_9STRA</name>
<proteinExistence type="predicted"/>
<evidence type="ECO:0000256" key="2">
    <source>
        <dbReference type="SAM" id="MobiDB-lite"/>
    </source>
</evidence>
<accession>A0A9W6TI44</accession>
<evidence type="ECO:0000313" key="3">
    <source>
        <dbReference type="EMBL" id="GMF13747.1"/>
    </source>
</evidence>
<evidence type="ECO:0000256" key="1">
    <source>
        <dbReference type="SAM" id="Coils"/>
    </source>
</evidence>
<comment type="caution">
    <text evidence="3">The sequence shown here is derived from an EMBL/GenBank/DDBJ whole genome shotgun (WGS) entry which is preliminary data.</text>
</comment>